<dbReference type="EMBL" id="UINC01172957">
    <property type="protein sequence ID" value="SVD78297.1"/>
    <property type="molecule type" value="Genomic_DNA"/>
</dbReference>
<evidence type="ECO:0008006" key="3">
    <source>
        <dbReference type="Google" id="ProtNLM"/>
    </source>
</evidence>
<keyword evidence="1" id="KW-0812">Transmembrane</keyword>
<protein>
    <recommendedName>
        <fullName evidence="3">DUF4956 domain-containing protein</fullName>
    </recommendedName>
</protein>
<dbReference type="AlphaFoldDB" id="A0A382Y4N2"/>
<proteinExistence type="predicted"/>
<keyword evidence="1" id="KW-1133">Transmembrane helix</keyword>
<evidence type="ECO:0000313" key="2">
    <source>
        <dbReference type="EMBL" id="SVD78297.1"/>
    </source>
</evidence>
<feature type="transmembrane region" description="Helical" evidence="1">
    <location>
        <begin position="104"/>
        <end position="137"/>
    </location>
</feature>
<feature type="transmembrane region" description="Helical" evidence="1">
    <location>
        <begin position="54"/>
        <end position="84"/>
    </location>
</feature>
<sequence length="232" mass="26332">MNDYFLLDKLFQNTESVIFSPMDVLLAMLISIILCFVLAYTYKVTHHSTSYSSTYLHTLFIMSIATSVIMIIIGSNIARAFSLVGAMSLIRFRTAVKDPIDTGYLFAAVTIGMACGTGFFWAGILFVLFFSILMLILNYFEFGKKVKQDYILRISYKGQKDTINTIQSHIEEVDMEYSLINRITEFDDGTHTNIYSVSPSKKVEHENIEEQLQKISGVTKVSFYQSDQKSSS</sequence>
<organism evidence="2">
    <name type="scientific">marine metagenome</name>
    <dbReference type="NCBI Taxonomy" id="408172"/>
    <lineage>
        <taxon>unclassified sequences</taxon>
        <taxon>metagenomes</taxon>
        <taxon>ecological metagenomes</taxon>
    </lineage>
</organism>
<keyword evidence="1" id="KW-0472">Membrane</keyword>
<evidence type="ECO:0000256" key="1">
    <source>
        <dbReference type="SAM" id="Phobius"/>
    </source>
</evidence>
<feature type="transmembrane region" description="Helical" evidence="1">
    <location>
        <begin position="24"/>
        <end position="42"/>
    </location>
</feature>
<gene>
    <name evidence="2" type="ORF">METZ01_LOCUS431151</name>
</gene>
<dbReference type="Pfam" id="PF16316">
    <property type="entry name" value="DUF4956"/>
    <property type="match status" value="1"/>
</dbReference>
<accession>A0A382Y4N2</accession>
<reference evidence="2" key="1">
    <citation type="submission" date="2018-05" db="EMBL/GenBank/DDBJ databases">
        <authorList>
            <person name="Lanie J.A."/>
            <person name="Ng W.-L."/>
            <person name="Kazmierczak K.M."/>
            <person name="Andrzejewski T.M."/>
            <person name="Davidsen T.M."/>
            <person name="Wayne K.J."/>
            <person name="Tettelin H."/>
            <person name="Glass J.I."/>
            <person name="Rusch D."/>
            <person name="Podicherti R."/>
            <person name="Tsui H.-C.T."/>
            <person name="Winkler M.E."/>
        </authorList>
    </citation>
    <scope>NUCLEOTIDE SEQUENCE</scope>
</reference>
<name>A0A382Y4N2_9ZZZZ</name>
<dbReference type="InterPro" id="IPR032531">
    <property type="entry name" value="DUF4956"/>
</dbReference>